<reference evidence="2 3" key="1">
    <citation type="submission" date="2024-04" db="EMBL/GenBank/DDBJ databases">
        <title>Novel species of the genus Ideonella isolated from streams.</title>
        <authorList>
            <person name="Lu H."/>
        </authorList>
    </citation>
    <scope>NUCLEOTIDE SEQUENCE [LARGE SCALE GENOMIC DNA]</scope>
    <source>
        <strain evidence="2 3">DXS22W</strain>
    </source>
</reference>
<accession>A0ABU9CG65</accession>
<dbReference type="Proteomes" id="UP001365405">
    <property type="component" value="Unassembled WGS sequence"/>
</dbReference>
<dbReference type="Gene3D" id="1.10.3210.10">
    <property type="entry name" value="Hypothetical protein af1432"/>
    <property type="match status" value="1"/>
</dbReference>
<dbReference type="PANTHER" id="PTHR33525:SF3">
    <property type="entry name" value="RIBONUCLEASE Y"/>
    <property type="match status" value="1"/>
</dbReference>
<proteinExistence type="predicted"/>
<dbReference type="SUPFAM" id="SSF109604">
    <property type="entry name" value="HD-domain/PDEase-like"/>
    <property type="match status" value="1"/>
</dbReference>
<organism evidence="2 3">
    <name type="scientific">Pseudaquabacterium inlustre</name>
    <dbReference type="NCBI Taxonomy" id="2984192"/>
    <lineage>
        <taxon>Bacteria</taxon>
        <taxon>Pseudomonadati</taxon>
        <taxon>Pseudomonadota</taxon>
        <taxon>Betaproteobacteria</taxon>
        <taxon>Burkholderiales</taxon>
        <taxon>Sphaerotilaceae</taxon>
        <taxon>Pseudaquabacterium</taxon>
    </lineage>
</organism>
<evidence type="ECO:0000313" key="3">
    <source>
        <dbReference type="Proteomes" id="UP001365405"/>
    </source>
</evidence>
<dbReference type="InterPro" id="IPR052340">
    <property type="entry name" value="RNase_Y/CdgJ"/>
</dbReference>
<sequence>MNFIDDVLSGRIELPTVPRVVERLLTLMRRPDAALHELVSELEQDPVMSSRVLRLANSSYFGGRRTAASLGDAVGMVGSRTLQTLVVACGAQAAFAQVPAVNLRHFWLASTLTASLARMLARQTGVNADDAYGAGLLQGIGHLILCQCHPRQAIEGFPSVRPLWGEPLARLEHKLFGVSHPMVSAVWADKLGMPQPVVVAIAQSLQRNDGRVTDVRMIRTLQVAASMAAGAALGESLEQTLSGVNMELVDTLGLGAYLASPAAETDFGDLQASPALA</sequence>
<dbReference type="InterPro" id="IPR013976">
    <property type="entry name" value="HDOD"/>
</dbReference>
<keyword evidence="3" id="KW-1185">Reference proteome</keyword>
<dbReference type="EMBL" id="JBBUTH010000001">
    <property type="protein sequence ID" value="MEK8049305.1"/>
    <property type="molecule type" value="Genomic_DNA"/>
</dbReference>
<name>A0ABU9CG65_9BURK</name>
<comment type="caution">
    <text evidence="2">The sequence shown here is derived from an EMBL/GenBank/DDBJ whole genome shotgun (WGS) entry which is preliminary data.</text>
</comment>
<dbReference type="PROSITE" id="PS51833">
    <property type="entry name" value="HDOD"/>
    <property type="match status" value="1"/>
</dbReference>
<dbReference type="Pfam" id="PF08668">
    <property type="entry name" value="HDOD"/>
    <property type="match status" value="1"/>
</dbReference>
<protein>
    <submittedName>
        <fullName evidence="2">HDOD domain-containing protein</fullName>
    </submittedName>
</protein>
<dbReference type="PANTHER" id="PTHR33525">
    <property type="match status" value="1"/>
</dbReference>
<gene>
    <name evidence="2" type="ORF">AACH10_03545</name>
</gene>
<evidence type="ECO:0000313" key="2">
    <source>
        <dbReference type="EMBL" id="MEK8049305.1"/>
    </source>
</evidence>
<feature type="domain" description="HDOD" evidence="1">
    <location>
        <begin position="14"/>
        <end position="207"/>
    </location>
</feature>
<evidence type="ECO:0000259" key="1">
    <source>
        <dbReference type="PROSITE" id="PS51833"/>
    </source>
</evidence>
<dbReference type="RefSeq" id="WP_341408975.1">
    <property type="nucleotide sequence ID" value="NZ_JBBUTH010000001.1"/>
</dbReference>